<dbReference type="Pfam" id="PF03445">
    <property type="entry name" value="DUF294"/>
    <property type="match status" value="1"/>
</dbReference>
<gene>
    <name evidence="7" type="ORF">L602_000100001400</name>
</gene>
<evidence type="ECO:0000256" key="2">
    <source>
        <dbReference type="ARBA" id="ARBA00023043"/>
    </source>
</evidence>
<proteinExistence type="predicted"/>
<organism evidence="7 8">
    <name type="scientific">Cupriavidus gilardii J11</name>
    <dbReference type="NCBI Taxonomy" id="936133"/>
    <lineage>
        <taxon>Bacteria</taxon>
        <taxon>Pseudomonadati</taxon>
        <taxon>Pseudomonadota</taxon>
        <taxon>Betaproteobacteria</taxon>
        <taxon>Burkholderiales</taxon>
        <taxon>Burkholderiaceae</taxon>
        <taxon>Cupriavidus</taxon>
    </lineage>
</organism>
<comment type="caution">
    <text evidence="7">The sequence shown here is derived from an EMBL/GenBank/DDBJ whole genome shotgun (WGS) entry which is preliminary data.</text>
</comment>
<accession>A0A562BWR6</accession>
<evidence type="ECO:0000313" key="7">
    <source>
        <dbReference type="EMBL" id="TWG89250.1"/>
    </source>
</evidence>
<dbReference type="SMART" id="SM00248">
    <property type="entry name" value="ANK"/>
    <property type="match status" value="3"/>
</dbReference>
<dbReference type="InterPro" id="IPR036770">
    <property type="entry name" value="Ankyrin_rpt-contain_sf"/>
</dbReference>
<feature type="domain" description="DUF294" evidence="6">
    <location>
        <begin position="808"/>
        <end position="902"/>
    </location>
</feature>
<evidence type="ECO:0000313" key="8">
    <source>
        <dbReference type="Proteomes" id="UP000318141"/>
    </source>
</evidence>
<dbReference type="Proteomes" id="UP000318141">
    <property type="component" value="Unassembled WGS sequence"/>
</dbReference>
<dbReference type="InterPro" id="IPR050776">
    <property type="entry name" value="Ank_Repeat/CDKN_Inhibitor"/>
</dbReference>
<evidence type="ECO:0000259" key="5">
    <source>
        <dbReference type="Pfam" id="PF03445"/>
    </source>
</evidence>
<keyword evidence="2 3" id="KW-0040">ANK repeat</keyword>
<keyword evidence="8" id="KW-1185">Reference proteome</keyword>
<dbReference type="InterPro" id="IPR032675">
    <property type="entry name" value="LRR_dom_sf"/>
</dbReference>
<dbReference type="GO" id="GO:0008773">
    <property type="term" value="F:[protein-PII] uridylyltransferase activity"/>
    <property type="evidence" value="ECO:0007669"/>
    <property type="project" value="InterPro"/>
</dbReference>
<protein>
    <submittedName>
        <fullName evidence="7">FOG: Ankyrin repeat</fullName>
    </submittedName>
</protein>
<dbReference type="SUPFAM" id="SSF52047">
    <property type="entry name" value="RNI-like"/>
    <property type="match status" value="1"/>
</dbReference>
<dbReference type="Pfam" id="PF10335">
    <property type="entry name" value="DUF294_C"/>
    <property type="match status" value="1"/>
</dbReference>
<evidence type="ECO:0000259" key="6">
    <source>
        <dbReference type="Pfam" id="PF10335"/>
    </source>
</evidence>
<dbReference type="PROSITE" id="PS50088">
    <property type="entry name" value="ANK_REPEAT"/>
    <property type="match status" value="2"/>
</dbReference>
<feature type="repeat" description="ANK" evidence="3">
    <location>
        <begin position="106"/>
        <end position="139"/>
    </location>
</feature>
<name>A0A562BWR6_9BURK</name>
<reference evidence="7 8" key="1">
    <citation type="submission" date="2019-07" db="EMBL/GenBank/DDBJ databases">
        <title>Genome sequencing of lignin-degrading bacterial isolates.</title>
        <authorList>
            <person name="Gladden J."/>
        </authorList>
    </citation>
    <scope>NUCLEOTIDE SEQUENCE [LARGE SCALE GENOMIC DNA]</scope>
    <source>
        <strain evidence="7 8">J11</strain>
    </source>
</reference>
<dbReference type="InterPro" id="IPR005105">
    <property type="entry name" value="GlnD_Uridyltrans_N"/>
</dbReference>
<dbReference type="EMBL" id="VLJN01000001">
    <property type="protein sequence ID" value="TWG89250.1"/>
    <property type="molecule type" value="Genomic_DNA"/>
</dbReference>
<dbReference type="OrthoDB" id="671583at2"/>
<dbReference type="PROSITE" id="PS50297">
    <property type="entry name" value="ANK_REP_REGION"/>
    <property type="match status" value="1"/>
</dbReference>
<dbReference type="InterPro" id="IPR018821">
    <property type="entry name" value="DUF294_put_nucleoTrafse_sb-bd"/>
</dbReference>
<evidence type="ECO:0000256" key="1">
    <source>
        <dbReference type="ARBA" id="ARBA00022737"/>
    </source>
</evidence>
<dbReference type="SUPFAM" id="SSF48403">
    <property type="entry name" value="Ankyrin repeat"/>
    <property type="match status" value="1"/>
</dbReference>
<dbReference type="Gene3D" id="1.25.40.20">
    <property type="entry name" value="Ankyrin repeat-containing domain"/>
    <property type="match status" value="1"/>
</dbReference>
<feature type="repeat" description="ANK" evidence="3">
    <location>
        <begin position="140"/>
        <end position="173"/>
    </location>
</feature>
<feature type="region of interest" description="Disordered" evidence="4">
    <location>
        <begin position="1231"/>
        <end position="1252"/>
    </location>
</feature>
<sequence length="1886" mass="204922">MFRTVTAQFGNIGNLLHVGPLYQEAVDQRELRSALERGDRASVKRLMAGRPTLALRPDSEGSTPLHWLMAAPAQRNRISAIGRDNGLVMLNCLLDAKADPNCRDRSGRTPLHLAAQADRDPAWLRALLARGADVHAVDSLGRTALHRALEARAGEGCLIALLEAGADPLQSDRNGQTPASLARGRQWHDPRLNTLASLHREPAGRHVGANGMVAPAERFAARPAARVGASSAAPGVAASQSHGATLHQALLALADRCLQGVRLAPSDLARALRGMAERLRAFDPGRAAADERHRDIALALRILLQICPDVDAASLQSCHECLRAIRQAEPAIEHAHRDTVIPLYIELARLWARTGQWKEAYCYAFQAYRLDAAAGDALRTDIEDAIDRLERGMERHDLMQWAPIATVPMRAAWFDIGMRLASEADPVATLRECRRLLQRTARSRQWLHGDLDPAAAIPVAQIRRAVESVLNDSRTASSRTAEFIETAQLVLHMARDMQHLDLARDGAMLCEMVVRQREEEECVGGLRRYDCEPHRQLARTLRQAGDMPPQPRTCWRQFREALQAMRDEARQACATLALPVAGDAALADWHAPLPIERIQQAMGARCRELVRHIAGLCEARMLCEPPCRYALMGLGSVGRGDTLPFSDLEFVLVVEQPAEPGSMVERWFSRFTGLLELTFYGLGESSAGADHALSVPRGFEIDSSIGATSAWSSWLGTPQQIAKRLRQRAEQNRYDRLHTDQDVCFSLLSPALLHGDAKLGETLWVSIASVLDDPADEAIRYSPRQDIALRQLNADLQRLRAQWQSATAQDAPIELKAAYAGPLTHLLTALAQCYGFRDASVPAVLRRLQDAGRFSPAFLKDWRWAVATVQAIRCRVQLAAGARVDSIAPDRLGPQELAALHAVDTRVLRPLDDALSNWLKRSGFPSHAGSGAAVIASLRALDGCDPALLPFDAGATQPRRIRADATALRGLVATLAARSADLPTLRHYYALTLEATPASQLHTCWSIWREHLGPSAYGRAALAVLARVPAASGWRGDWTDARAAFLAGLRAWGAAPASSDVWLQLPDHAGSERNSDMASGTAPLPLSQAIVAQLFDADGSPRIPAPDGASRSEEVRVTVPSHEGSHAYSVRFFPANAGAELASHALECRLAGTRGMPFGTPARLVAGDRWYAVLISEAVEGTTLVRQVADAPEALHAIDPASYTRALLRALLASPYDDDADNYVLEQGAGGAPALRRTGPERAFPGGAHWPPAQDKGGASVLYCLDQMMAPLDRDAVAALRGLRPHRLVAAWMDDVAQLRRLQRSLFSAEEIAAAFRSGERPMLLTTLADPQARHPLLMRLTTIHGLANLAARHGVVLTGMDLLKAVRPDLAGHYLEAFVRYPAGSGGGASALAARMAWAGNRSRPAKPQLLGSTLHSAAIPVTDAPRHRAVTCGDVDASIHAERQLLGVEGFDAEDGADANFPRPYRYGVGGEPLAHGNRDANRQRRRPDNLERLTIAVLQGEPHAHDRFASLDPVQRTAIVSFCADAILAGALRLTEQEGRRLLAALAGTPVTGLDLRAFGRAVDDGMLGDLLTGAGASLRLLDLSGCARLTPESLALVEKHAGDLTHLAMRGMPFTELAPTVLPLPLMPMAAAISSAPDEWALPRLEHLDLRGSGLLRRIRFNAPALAVLDLADCSSLREVAVHSNQLRELNLTGCAALDEPMLVNMIGLGERLDRVCLTGCTGLRHVPWRERYPWLLDFSWNQWTGPEIAALDNLLQQAMGHDERPFAPRARFLVREAIQARARAIDALRRFSARKDVPSALRAEAAEAARQGMTIQDPRIADALDALSAQSDDTGTLMMGAMLRCLETETDVRQLGFAVQTARRLLALPSPARIARWMEPE</sequence>
<feature type="domain" description="Protein-PII uridylyltransferase N-terminal" evidence="5">
    <location>
        <begin position="595"/>
        <end position="672"/>
    </location>
</feature>
<dbReference type="Pfam" id="PF12796">
    <property type="entry name" value="Ank_2"/>
    <property type="match status" value="1"/>
</dbReference>
<evidence type="ECO:0000256" key="4">
    <source>
        <dbReference type="SAM" id="MobiDB-lite"/>
    </source>
</evidence>
<dbReference type="PANTHER" id="PTHR24201">
    <property type="entry name" value="ANK_REP_REGION DOMAIN-CONTAINING PROTEIN"/>
    <property type="match status" value="1"/>
</dbReference>
<keyword evidence="1" id="KW-0677">Repeat</keyword>
<evidence type="ECO:0000256" key="3">
    <source>
        <dbReference type="PROSITE-ProRule" id="PRU00023"/>
    </source>
</evidence>
<dbReference type="InterPro" id="IPR002110">
    <property type="entry name" value="Ankyrin_rpt"/>
</dbReference>
<dbReference type="Gene3D" id="3.80.10.10">
    <property type="entry name" value="Ribonuclease Inhibitor"/>
    <property type="match status" value="1"/>
</dbReference>